<feature type="region of interest" description="Disordered" evidence="1">
    <location>
        <begin position="22"/>
        <end position="50"/>
    </location>
</feature>
<evidence type="ECO:0000313" key="3">
    <source>
        <dbReference type="Proteomes" id="UP000186559"/>
    </source>
</evidence>
<evidence type="ECO:0000313" key="2">
    <source>
        <dbReference type="EMBL" id="APX23627.1"/>
    </source>
</evidence>
<reference evidence="2 3" key="1">
    <citation type="submission" date="2016-03" db="EMBL/GenBank/DDBJ databases">
        <title>Deep-sea bacteria in the southern Pacific.</title>
        <authorList>
            <person name="Tang K."/>
        </authorList>
    </citation>
    <scope>NUCLEOTIDE SEQUENCE [LARGE SCALE GENOMIC DNA]</scope>
    <source>
        <strain evidence="2 3">JLT2016</strain>
    </source>
</reference>
<dbReference type="Proteomes" id="UP000186559">
    <property type="component" value="Chromosome"/>
</dbReference>
<sequence length="50" mass="5527">MAFSAFAAEILVRHTLKGLGRDEARKREGKRSAQHKSACGSLHKTRSNFA</sequence>
<evidence type="ECO:0000256" key="1">
    <source>
        <dbReference type="SAM" id="MobiDB-lite"/>
    </source>
</evidence>
<name>A0A1U7D620_9RHOB</name>
<gene>
    <name evidence="2" type="ORF">Ga0080559_TMP2831</name>
</gene>
<protein>
    <submittedName>
        <fullName evidence="2">Uncharacterized protein</fullName>
    </submittedName>
</protein>
<dbReference type="KEGG" id="tpro:Ga0080559_TMP2831"/>
<organism evidence="2 3">
    <name type="scientific">Salipiger profundus</name>
    <dbReference type="NCBI Taxonomy" id="1229727"/>
    <lineage>
        <taxon>Bacteria</taxon>
        <taxon>Pseudomonadati</taxon>
        <taxon>Pseudomonadota</taxon>
        <taxon>Alphaproteobacteria</taxon>
        <taxon>Rhodobacterales</taxon>
        <taxon>Roseobacteraceae</taxon>
        <taxon>Salipiger</taxon>
    </lineage>
</organism>
<proteinExistence type="predicted"/>
<accession>A0A1U7D620</accession>
<dbReference type="EMBL" id="CP014796">
    <property type="protein sequence ID" value="APX23627.1"/>
    <property type="molecule type" value="Genomic_DNA"/>
</dbReference>
<keyword evidence="3" id="KW-1185">Reference proteome</keyword>
<dbReference type="AlphaFoldDB" id="A0A1U7D620"/>